<dbReference type="STRING" id="1123323.SAMN05216245_103190"/>
<evidence type="ECO:0000256" key="2">
    <source>
        <dbReference type="PIRNR" id="PIRNR006429"/>
    </source>
</evidence>
<dbReference type="GO" id="GO:0005506">
    <property type="term" value="F:iron ion binding"/>
    <property type="evidence" value="ECO:0007669"/>
    <property type="project" value="InterPro"/>
</dbReference>
<dbReference type="CDD" id="cd02808">
    <property type="entry name" value="GltS_FMN"/>
    <property type="match status" value="1"/>
</dbReference>
<feature type="domain" description="Rubredoxin-like" evidence="3">
    <location>
        <begin position="1"/>
        <end position="41"/>
    </location>
</feature>
<dbReference type="Proteomes" id="UP000198896">
    <property type="component" value="Unassembled WGS sequence"/>
</dbReference>
<dbReference type="OrthoDB" id="9758182at2"/>
<organism evidence="4 5">
    <name type="scientific">Succiniclasticum ruminis DSM 9236</name>
    <dbReference type="NCBI Taxonomy" id="1123323"/>
    <lineage>
        <taxon>Bacteria</taxon>
        <taxon>Bacillati</taxon>
        <taxon>Bacillota</taxon>
        <taxon>Negativicutes</taxon>
        <taxon>Acidaminococcales</taxon>
        <taxon>Acidaminococcaceae</taxon>
        <taxon>Succiniclasticum</taxon>
    </lineage>
</organism>
<gene>
    <name evidence="4" type="ORF">SAMN05216245_103190</name>
</gene>
<comment type="similarity">
    <text evidence="1 2">Belongs to the glutamate synthase family.</text>
</comment>
<dbReference type="SUPFAM" id="SSF51395">
    <property type="entry name" value="FMN-linked oxidoreductases"/>
    <property type="match status" value="1"/>
</dbReference>
<dbReference type="Pfam" id="PF01645">
    <property type="entry name" value="Glu_synthase"/>
    <property type="match status" value="1"/>
</dbReference>
<dbReference type="PANTHER" id="PTHR43819">
    <property type="entry name" value="ARCHAEAL-TYPE GLUTAMATE SYNTHASE [NADPH]"/>
    <property type="match status" value="1"/>
</dbReference>
<evidence type="ECO:0000259" key="3">
    <source>
        <dbReference type="PROSITE" id="PS50903"/>
    </source>
</evidence>
<dbReference type="RefSeq" id="WP_093913012.1">
    <property type="nucleotide sequence ID" value="NZ_FONL01000003.1"/>
</dbReference>
<dbReference type="Gene3D" id="3.20.20.70">
    <property type="entry name" value="Aldolase class I"/>
    <property type="match status" value="1"/>
</dbReference>
<dbReference type="SUPFAM" id="SSF57802">
    <property type="entry name" value="Rubredoxin-like"/>
    <property type="match status" value="1"/>
</dbReference>
<dbReference type="InterPro" id="IPR002932">
    <property type="entry name" value="Glu_synthdom"/>
</dbReference>
<dbReference type="CDD" id="cd00350">
    <property type="entry name" value="rubredoxin_like"/>
    <property type="match status" value="1"/>
</dbReference>
<dbReference type="EMBL" id="FONL01000003">
    <property type="protein sequence ID" value="SFE28330.1"/>
    <property type="molecule type" value="Genomic_DNA"/>
</dbReference>
<reference evidence="4 5" key="1">
    <citation type="submission" date="2016-10" db="EMBL/GenBank/DDBJ databases">
        <authorList>
            <person name="de Groot N.N."/>
        </authorList>
    </citation>
    <scope>NUCLEOTIDE SEQUENCE [LARGE SCALE GENOMIC DNA]</scope>
    <source>
        <strain evidence="4 5">DSM 9236</strain>
    </source>
</reference>
<evidence type="ECO:0000256" key="1">
    <source>
        <dbReference type="ARBA" id="ARBA00009716"/>
    </source>
</evidence>
<dbReference type="GO" id="GO:0006537">
    <property type="term" value="P:glutamate biosynthetic process"/>
    <property type="evidence" value="ECO:0007669"/>
    <property type="project" value="InterPro"/>
</dbReference>
<dbReference type="InterPro" id="IPR013785">
    <property type="entry name" value="Aldolase_TIM"/>
</dbReference>
<dbReference type="AlphaFoldDB" id="A0A1I1ZDC9"/>
<dbReference type="InterPro" id="IPR024188">
    <property type="entry name" value="GltB"/>
</dbReference>
<evidence type="ECO:0000313" key="5">
    <source>
        <dbReference type="Proteomes" id="UP000198896"/>
    </source>
</evidence>
<dbReference type="Gene3D" id="2.20.28.10">
    <property type="match status" value="1"/>
</dbReference>
<proteinExistence type="inferred from homology"/>
<protein>
    <submittedName>
        <fullName evidence="4">Glutamate synthase domain-containing protein 2</fullName>
    </submittedName>
</protein>
<dbReference type="GO" id="GO:0015930">
    <property type="term" value="F:glutamate synthase activity"/>
    <property type="evidence" value="ECO:0007669"/>
    <property type="project" value="InterPro"/>
</dbReference>
<dbReference type="PROSITE" id="PS50903">
    <property type="entry name" value="RUBREDOXIN_LIKE"/>
    <property type="match status" value="1"/>
</dbReference>
<dbReference type="PIRSF" id="PIRSF006429">
    <property type="entry name" value="GOGAT_lg_2"/>
    <property type="match status" value="1"/>
</dbReference>
<sequence length="488" mass="52047">MAVYRCRICGAIFDEAKEGKKLSEISCCPVCKQPISNFEKIADAEETKPDAAAGSISATGAAVNVEPDGAARPSSAPLAYDEAFARVDERCRYMKEIHEMAVTGRTIGGAMGTQMPMPGWDDILLLGAQLNPPPLEDNAPVETRTVIGKHAKKPMVLDSPVYISHMSFGALSKETKIALAKGSALAKTAMCSGEGGILPEEKAASYKYIFEYIPNKYSVTEENLKTSDAIEIKIGQGTKPGMGGHLPGEKVTPEIAALRGKKPGEDVQSPSKFPEINSKEDLKSMVDILRELSDGRPIGIKIAAGRIEQDLEHCVFAQPDFITIDGRGGATGSSPFFLREATTVPTIYALSRARKYLDSVHSDIALVITGGLRVSPDFAKALAMGADAIAIASAALIAAACQQYRICGSGNCPVGIATQNPELRTRLNMEAAAQRVANFLKVSLSELKTFARITGHSSVHDLSLADLITLDKDIEDFTGIPHAGRGIR</sequence>
<accession>A0A1I1ZDC9</accession>
<evidence type="ECO:0000313" key="4">
    <source>
        <dbReference type="EMBL" id="SFE28330.1"/>
    </source>
</evidence>
<keyword evidence="5" id="KW-1185">Reference proteome</keyword>
<dbReference type="InterPro" id="IPR024934">
    <property type="entry name" value="Rubredoxin-like_dom"/>
</dbReference>
<dbReference type="PANTHER" id="PTHR43819:SF1">
    <property type="entry name" value="ARCHAEAL-TYPE GLUTAMATE SYNTHASE [NADPH]"/>
    <property type="match status" value="1"/>
</dbReference>
<name>A0A1I1ZDC9_9FIRM</name>